<reference evidence="2 3" key="1">
    <citation type="submission" date="2014-08" db="EMBL/GenBank/DDBJ databases">
        <title>Porphyromonas gingivicanis strain:COT-022_OH1391 Genome sequencing.</title>
        <authorList>
            <person name="Wallis C."/>
            <person name="Deusch O."/>
            <person name="O'Flynn C."/>
            <person name="Davis I."/>
            <person name="Jospin G."/>
            <person name="Darling A.E."/>
            <person name="Coil D.A."/>
            <person name="Alexiev A."/>
            <person name="Horsfall A."/>
            <person name="Kirkwood N."/>
            <person name="Harris S."/>
            <person name="Eisen J.A."/>
        </authorList>
    </citation>
    <scope>NUCLEOTIDE SEQUENCE [LARGE SCALE GENOMIC DNA]</scope>
    <source>
        <strain evidence="3">COT-022 OH1391</strain>
    </source>
</reference>
<dbReference type="Pfam" id="PF02405">
    <property type="entry name" value="MlaE"/>
    <property type="match status" value="1"/>
</dbReference>
<protein>
    <submittedName>
        <fullName evidence="2">ABC transporter permease</fullName>
    </submittedName>
</protein>
<keyword evidence="1" id="KW-1133">Transmembrane helix</keyword>
<evidence type="ECO:0000313" key="2">
    <source>
        <dbReference type="EMBL" id="KGN98230.1"/>
    </source>
</evidence>
<dbReference type="InterPro" id="IPR030802">
    <property type="entry name" value="Permease_MalE"/>
</dbReference>
<evidence type="ECO:0000256" key="1">
    <source>
        <dbReference type="SAM" id="Phobius"/>
    </source>
</evidence>
<name>A0A0A2G777_9PORP</name>
<evidence type="ECO:0000313" key="3">
    <source>
        <dbReference type="Proteomes" id="UP000030134"/>
    </source>
</evidence>
<dbReference type="AlphaFoldDB" id="A0A0A2G777"/>
<feature type="transmembrane region" description="Helical" evidence="1">
    <location>
        <begin position="226"/>
        <end position="250"/>
    </location>
</feature>
<dbReference type="EMBL" id="JQZW01000008">
    <property type="protein sequence ID" value="KGN98230.1"/>
    <property type="molecule type" value="Genomic_DNA"/>
</dbReference>
<dbReference type="eggNOG" id="COG0767">
    <property type="taxonomic scope" value="Bacteria"/>
</dbReference>
<proteinExistence type="predicted"/>
<keyword evidence="3" id="KW-1185">Reference proteome</keyword>
<feature type="transmembrane region" description="Helical" evidence="1">
    <location>
        <begin position="141"/>
        <end position="170"/>
    </location>
</feature>
<dbReference type="PANTHER" id="PTHR30188">
    <property type="entry name" value="ABC TRANSPORTER PERMEASE PROTEIN-RELATED"/>
    <property type="match status" value="1"/>
</dbReference>
<dbReference type="Proteomes" id="UP000030134">
    <property type="component" value="Unassembled WGS sequence"/>
</dbReference>
<keyword evidence="1" id="KW-0812">Transmembrane</keyword>
<dbReference type="GO" id="GO:0005548">
    <property type="term" value="F:phospholipid transporter activity"/>
    <property type="evidence" value="ECO:0007669"/>
    <property type="project" value="TreeGrafter"/>
</dbReference>
<dbReference type="STRING" id="266762.HQ36_04840"/>
<feature type="transmembrane region" description="Helical" evidence="1">
    <location>
        <begin position="191"/>
        <end position="214"/>
    </location>
</feature>
<dbReference type="GO" id="GO:0043190">
    <property type="term" value="C:ATP-binding cassette (ABC) transporter complex"/>
    <property type="evidence" value="ECO:0007669"/>
    <property type="project" value="InterPro"/>
</dbReference>
<comment type="caution">
    <text evidence="2">The sequence shown here is derived from an EMBL/GenBank/DDBJ whole genome shotgun (WGS) entry which is preliminary data.</text>
</comment>
<feature type="transmembrane region" description="Helical" evidence="1">
    <location>
        <begin position="48"/>
        <end position="68"/>
    </location>
</feature>
<dbReference type="PANTHER" id="PTHR30188:SF4">
    <property type="entry name" value="PROTEIN TRIGALACTOSYLDIACYLGLYCEROL 1, CHLOROPLASTIC"/>
    <property type="match status" value="1"/>
</dbReference>
<sequence>MLKPFYRAFSDVGEYSMLMKQVFTRPVRWSIFFKQLIREMLEMGLGSIWIVVIISFFIGSVITIQLAINMSSPFIPRFTIGYATREIVLLEFSSSIMCLILAGKIGSSIASELGTMRVTEQIDALEVMGINSANFLILPKIVGLLLFIPILSIISMATAIGGGFLATFVTPSMTASDFEYGMQLYFNAYNIVYSIIKSLVYAFIITSGASYFGYTVKGGALAVGHASTNAVVTSSVLILLADVLLTNLLLI</sequence>
<keyword evidence="1" id="KW-0472">Membrane</keyword>
<accession>A0A0A2G777</accession>
<gene>
    <name evidence="2" type="ORF">HQ36_04840</name>
</gene>
<feature type="transmembrane region" description="Helical" evidence="1">
    <location>
        <begin position="88"/>
        <end position="110"/>
    </location>
</feature>
<organism evidence="2 3">
    <name type="scientific">Porphyromonas gingivicanis</name>
    <dbReference type="NCBI Taxonomy" id="266762"/>
    <lineage>
        <taxon>Bacteria</taxon>
        <taxon>Pseudomonadati</taxon>
        <taxon>Bacteroidota</taxon>
        <taxon>Bacteroidia</taxon>
        <taxon>Bacteroidales</taxon>
        <taxon>Porphyromonadaceae</taxon>
        <taxon>Porphyromonas</taxon>
    </lineage>
</organism>